<dbReference type="GO" id="GO:0006071">
    <property type="term" value="P:glycerol metabolic process"/>
    <property type="evidence" value="ECO:0007669"/>
    <property type="project" value="TreeGrafter"/>
</dbReference>
<dbReference type="Gene3D" id="3.30.420.40">
    <property type="match status" value="2"/>
</dbReference>
<dbReference type="Pfam" id="PF00370">
    <property type="entry name" value="FGGY_N"/>
    <property type="match status" value="1"/>
</dbReference>
<comment type="similarity">
    <text evidence="1">Belongs to the FGGY kinase family.</text>
</comment>
<dbReference type="GO" id="GO:0050277">
    <property type="term" value="F:sedoheptulokinase activity"/>
    <property type="evidence" value="ECO:0007669"/>
    <property type="project" value="TreeGrafter"/>
</dbReference>
<evidence type="ECO:0000313" key="7">
    <source>
        <dbReference type="RefSeq" id="XP_026678159.1"/>
    </source>
</evidence>
<accession>A0A3Q0IPD9</accession>
<evidence type="ECO:0000256" key="4">
    <source>
        <dbReference type="SAM" id="MobiDB-lite"/>
    </source>
</evidence>
<keyword evidence="3" id="KW-0418">Kinase</keyword>
<reference evidence="7" key="1">
    <citation type="submission" date="2025-08" db="UniProtKB">
        <authorList>
            <consortium name="RefSeq"/>
        </authorList>
    </citation>
    <scope>IDENTIFICATION</scope>
</reference>
<evidence type="ECO:0000256" key="2">
    <source>
        <dbReference type="ARBA" id="ARBA00022679"/>
    </source>
</evidence>
<feature type="compositionally biased region" description="Polar residues" evidence="4">
    <location>
        <begin position="295"/>
        <end position="304"/>
    </location>
</feature>
<evidence type="ECO:0000256" key="3">
    <source>
        <dbReference type="ARBA" id="ARBA00022777"/>
    </source>
</evidence>
<dbReference type="GeneID" id="103507522"/>
<keyword evidence="2" id="KW-0808">Transferase</keyword>
<protein>
    <submittedName>
        <fullName evidence="7">Sedoheptulokinase-like</fullName>
    </submittedName>
</protein>
<proteinExistence type="inferred from homology"/>
<name>A0A3Q0IPD9_DIACI</name>
<dbReference type="PANTHER" id="PTHR10196:SF67">
    <property type="entry name" value="SEDOHEPTULOKINASE"/>
    <property type="match status" value="1"/>
</dbReference>
<dbReference type="KEGG" id="dci:103507522"/>
<dbReference type="InterPro" id="IPR043129">
    <property type="entry name" value="ATPase_NBD"/>
</dbReference>
<feature type="region of interest" description="Disordered" evidence="4">
    <location>
        <begin position="143"/>
        <end position="305"/>
    </location>
</feature>
<feature type="domain" description="Carbohydrate kinase FGGY N-terminal" evidence="5">
    <location>
        <begin position="2"/>
        <end position="106"/>
    </location>
</feature>
<dbReference type="GO" id="GO:0005829">
    <property type="term" value="C:cytosol"/>
    <property type="evidence" value="ECO:0007669"/>
    <property type="project" value="TreeGrafter"/>
</dbReference>
<sequence length="480" mass="53373">MQHEPQTVLQYTHAATIQDFIVAMLCDLQEPVMSNQNAASWGYFNCKLSTWNEQILRNHEPSFPLHLLPKIQPSGTIVGTLTRDWLGINKDTPINVALGDLQCSVLATLQYHSDAIVNISTSAQIAFIDESFVPQDHYVNVDTGNNAETERNVTELKETRGPGDTEAKRGEKINLERTNTKGVLKRQSHISRESNTSQNEAHRNFDSPGSSGETNANNLVDKTSEEATSCDKQTNTTRLCDGDIDNDNTLDNASEDHGYDEVDPVPTRQTSERNKAGPQVRNEPNRSNESSSSNDQEPPTSSQTHIEHFPYFHGKYIAVGASMNGGNCLATFVCTLQNWFKEFGFNVPQNQIWAKLINASDPINHITRHHSTLRVTPTLLGDRHVIAESASVTHITIQNLGVTKLFVALCEGIINNIHDIMNRSVLHRSGINRIIGIGSCLTRNHILQHYIERIYGLQLIVEQDQAMRDASYGAAISTIV</sequence>
<dbReference type="PaxDb" id="121845-A0A3Q0IPD9"/>
<feature type="compositionally biased region" description="Polar residues" evidence="4">
    <location>
        <begin position="207"/>
        <end position="238"/>
    </location>
</feature>
<evidence type="ECO:0000256" key="1">
    <source>
        <dbReference type="ARBA" id="ARBA00009156"/>
    </source>
</evidence>
<dbReference type="InterPro" id="IPR018484">
    <property type="entry name" value="FGGY_N"/>
</dbReference>
<dbReference type="RefSeq" id="XP_026678159.1">
    <property type="nucleotide sequence ID" value="XM_026822358.1"/>
</dbReference>
<dbReference type="Proteomes" id="UP000079169">
    <property type="component" value="Unplaced"/>
</dbReference>
<evidence type="ECO:0000259" key="5">
    <source>
        <dbReference type="Pfam" id="PF00370"/>
    </source>
</evidence>
<keyword evidence="6" id="KW-1185">Reference proteome</keyword>
<dbReference type="STRING" id="121845.A0A3Q0IPD9"/>
<gene>
    <name evidence="7" type="primary">LOC103507522</name>
</gene>
<dbReference type="PANTHER" id="PTHR10196">
    <property type="entry name" value="SUGAR KINASE"/>
    <property type="match status" value="1"/>
</dbReference>
<dbReference type="AlphaFoldDB" id="A0A3Q0IPD9"/>
<organism evidence="6 7">
    <name type="scientific">Diaphorina citri</name>
    <name type="common">Asian citrus psyllid</name>
    <dbReference type="NCBI Taxonomy" id="121845"/>
    <lineage>
        <taxon>Eukaryota</taxon>
        <taxon>Metazoa</taxon>
        <taxon>Ecdysozoa</taxon>
        <taxon>Arthropoda</taxon>
        <taxon>Hexapoda</taxon>
        <taxon>Insecta</taxon>
        <taxon>Pterygota</taxon>
        <taxon>Neoptera</taxon>
        <taxon>Paraneoptera</taxon>
        <taxon>Hemiptera</taxon>
        <taxon>Sternorrhyncha</taxon>
        <taxon>Psylloidea</taxon>
        <taxon>Psyllidae</taxon>
        <taxon>Diaphorininae</taxon>
        <taxon>Diaphorina</taxon>
    </lineage>
</organism>
<feature type="compositionally biased region" description="Basic and acidic residues" evidence="4">
    <location>
        <begin position="148"/>
        <end position="179"/>
    </location>
</feature>
<evidence type="ECO:0000313" key="6">
    <source>
        <dbReference type="Proteomes" id="UP000079169"/>
    </source>
</evidence>
<feature type="compositionally biased region" description="Low complexity" evidence="4">
    <location>
        <begin position="281"/>
        <end position="294"/>
    </location>
</feature>
<dbReference type="SUPFAM" id="SSF53067">
    <property type="entry name" value="Actin-like ATPase domain"/>
    <property type="match status" value="1"/>
</dbReference>